<keyword evidence="6" id="KW-1185">Reference proteome</keyword>
<evidence type="ECO:0000313" key="5">
    <source>
        <dbReference type="EMBL" id="POW19203.1"/>
    </source>
</evidence>
<evidence type="ECO:0000259" key="4">
    <source>
        <dbReference type="Pfam" id="PF02786"/>
    </source>
</evidence>
<organism evidence="5 6">
    <name type="scientific">Puccinia striiformis</name>
    <dbReference type="NCBI Taxonomy" id="27350"/>
    <lineage>
        <taxon>Eukaryota</taxon>
        <taxon>Fungi</taxon>
        <taxon>Dikarya</taxon>
        <taxon>Basidiomycota</taxon>
        <taxon>Pucciniomycotina</taxon>
        <taxon>Pucciniomycetes</taxon>
        <taxon>Pucciniales</taxon>
        <taxon>Pucciniaceae</taxon>
        <taxon>Puccinia</taxon>
    </lineage>
</organism>
<dbReference type="VEuPathDB" id="FungiDB:PSHT_04900"/>
<dbReference type="Proteomes" id="UP000238274">
    <property type="component" value="Unassembled WGS sequence"/>
</dbReference>
<comment type="caution">
    <text evidence="5">The sequence shown here is derived from an EMBL/GenBank/DDBJ whole genome shotgun (WGS) entry which is preliminary data.</text>
</comment>
<keyword evidence="1" id="KW-0436">Ligase</keyword>
<dbReference type="InterPro" id="IPR005479">
    <property type="entry name" value="CPAse_ATP-bd"/>
</dbReference>
<proteinExistence type="predicted"/>
<keyword evidence="3" id="KW-0067">ATP-binding</keyword>
<dbReference type="Gene3D" id="3.30.470.20">
    <property type="entry name" value="ATP-grasp fold, B domain"/>
    <property type="match status" value="2"/>
</dbReference>
<dbReference type="OrthoDB" id="3259934at2759"/>
<dbReference type="GO" id="GO:0005829">
    <property type="term" value="C:cytosol"/>
    <property type="evidence" value="ECO:0007669"/>
    <property type="project" value="TreeGrafter"/>
</dbReference>
<dbReference type="PANTHER" id="PTHR11405:SF5">
    <property type="entry name" value="CAD PROTEIN"/>
    <property type="match status" value="1"/>
</dbReference>
<sequence>MAKNLKRASNGRDPQVVTKIIGGRLSPPGDPFNAEYQEESGFCQDTVWFRRPYKTELLTNGDVVFTQTELHGQPEPKLQLKLDNTAHPSILFYSTSKAQQLHQSRRTRRSFHSLNCPGICGLLEFTSCSIRFEPPSNSTLCIHIIIRSISFSGFCRSTLRCVTGAYQSSILTSNSWNFDPLGIHTGDSIVIAPYQTLSDTDYQMIGTTAINIICHLRVVGLSMKLVGEVMAIGENFEEATQKAIWSVDPSFTGFNKNHISRLPEEYLLLPMPAPILFDRLLQN</sequence>
<accession>A0A2S4WBR9</accession>
<name>A0A2S4WBR9_9BASI</name>
<evidence type="ECO:0000256" key="2">
    <source>
        <dbReference type="ARBA" id="ARBA00022741"/>
    </source>
</evidence>
<gene>
    <name evidence="5" type="ORF">PSHT_04900</name>
</gene>
<evidence type="ECO:0000256" key="3">
    <source>
        <dbReference type="ARBA" id="ARBA00022840"/>
    </source>
</evidence>
<feature type="non-terminal residue" evidence="5">
    <location>
        <position position="283"/>
    </location>
</feature>
<evidence type="ECO:0000313" key="6">
    <source>
        <dbReference type="Proteomes" id="UP000238274"/>
    </source>
</evidence>
<dbReference type="EMBL" id="PKSM01000052">
    <property type="protein sequence ID" value="POW19203.1"/>
    <property type="molecule type" value="Genomic_DNA"/>
</dbReference>
<dbReference type="Pfam" id="PF02786">
    <property type="entry name" value="CPSase_L_D2"/>
    <property type="match status" value="1"/>
</dbReference>
<reference evidence="6" key="2">
    <citation type="journal article" date="2018" name="BMC Genomics">
        <title>Genomic insights into host adaptation between the wheat stripe rust pathogen (Puccinia striiformis f. sp. tritici) and the barley stripe rust pathogen (Puccinia striiformis f. sp. hordei).</title>
        <authorList>
            <person name="Xia C."/>
            <person name="Wang M."/>
            <person name="Yin C."/>
            <person name="Cornejo O.E."/>
            <person name="Hulbert S.H."/>
            <person name="Chen X."/>
        </authorList>
    </citation>
    <scope>NUCLEOTIDE SEQUENCE [LARGE SCALE GENOMIC DNA]</scope>
    <source>
        <strain evidence="6">93TX-2</strain>
    </source>
</reference>
<reference evidence="6" key="3">
    <citation type="journal article" date="2018" name="Mol. Plant Microbe Interact.">
        <title>Genome sequence resources for the wheat stripe rust pathogen (Puccinia striiformis f. sp. tritici) and the barley stripe rust pathogen (Puccinia striiformis f. sp. hordei).</title>
        <authorList>
            <person name="Xia C."/>
            <person name="Wang M."/>
            <person name="Yin C."/>
            <person name="Cornejo O.E."/>
            <person name="Hulbert S.H."/>
            <person name="Chen X."/>
        </authorList>
    </citation>
    <scope>NUCLEOTIDE SEQUENCE [LARGE SCALE GENOMIC DNA]</scope>
    <source>
        <strain evidence="6">93TX-2</strain>
    </source>
</reference>
<dbReference type="AlphaFoldDB" id="A0A2S4WBR9"/>
<dbReference type="SUPFAM" id="SSF56059">
    <property type="entry name" value="Glutathione synthetase ATP-binding domain-like"/>
    <property type="match status" value="1"/>
</dbReference>
<dbReference type="GO" id="GO:0019240">
    <property type="term" value="P:citrulline biosynthetic process"/>
    <property type="evidence" value="ECO:0007669"/>
    <property type="project" value="TreeGrafter"/>
</dbReference>
<dbReference type="GO" id="GO:0005524">
    <property type="term" value="F:ATP binding"/>
    <property type="evidence" value="ECO:0007669"/>
    <property type="project" value="UniProtKB-KW"/>
</dbReference>
<keyword evidence="2" id="KW-0547">Nucleotide-binding</keyword>
<dbReference type="GO" id="GO:0006207">
    <property type="term" value="P:'de novo' pyrimidine nucleobase biosynthetic process"/>
    <property type="evidence" value="ECO:0007669"/>
    <property type="project" value="TreeGrafter"/>
</dbReference>
<protein>
    <recommendedName>
        <fullName evidence="4">Carbamoyl phosphate synthase ATP-binding domain-containing protein</fullName>
    </recommendedName>
</protein>
<dbReference type="VEuPathDB" id="FungiDB:PSTT_02132"/>
<evidence type="ECO:0000256" key="1">
    <source>
        <dbReference type="ARBA" id="ARBA00022598"/>
    </source>
</evidence>
<dbReference type="PANTHER" id="PTHR11405">
    <property type="entry name" value="CARBAMOYLTRANSFERASE FAMILY MEMBER"/>
    <property type="match status" value="1"/>
</dbReference>
<feature type="domain" description="Carbamoyl phosphate synthase ATP-binding" evidence="4">
    <location>
        <begin position="165"/>
        <end position="220"/>
    </location>
</feature>
<dbReference type="GO" id="GO:0006541">
    <property type="term" value="P:glutamine metabolic process"/>
    <property type="evidence" value="ECO:0007669"/>
    <property type="project" value="TreeGrafter"/>
</dbReference>
<dbReference type="GO" id="GO:0004070">
    <property type="term" value="F:aspartate carbamoyltransferase activity"/>
    <property type="evidence" value="ECO:0007669"/>
    <property type="project" value="TreeGrafter"/>
</dbReference>
<dbReference type="GO" id="GO:0004088">
    <property type="term" value="F:carbamoyl-phosphate synthase (glutamine-hydrolyzing) activity"/>
    <property type="evidence" value="ECO:0007669"/>
    <property type="project" value="TreeGrafter"/>
</dbReference>
<dbReference type="GO" id="GO:0006228">
    <property type="term" value="P:UTP biosynthetic process"/>
    <property type="evidence" value="ECO:0007669"/>
    <property type="project" value="TreeGrafter"/>
</dbReference>
<dbReference type="GO" id="GO:0004151">
    <property type="term" value="F:dihydroorotase activity"/>
    <property type="evidence" value="ECO:0007669"/>
    <property type="project" value="TreeGrafter"/>
</dbReference>
<reference evidence="5 6" key="1">
    <citation type="submission" date="2017-12" db="EMBL/GenBank/DDBJ databases">
        <title>Gene loss provides genomic basis for host adaptation in cereal stripe rust fungi.</title>
        <authorList>
            <person name="Xia C."/>
        </authorList>
    </citation>
    <scope>NUCLEOTIDE SEQUENCE [LARGE SCALE GENOMIC DNA]</scope>
    <source>
        <strain evidence="5 6">93TX-2</strain>
    </source>
</reference>